<evidence type="ECO:0000256" key="1">
    <source>
        <dbReference type="ARBA" id="ARBA00022857"/>
    </source>
</evidence>
<dbReference type="AlphaFoldDB" id="A0A1L7WPP5"/>
<dbReference type="OrthoDB" id="9974981at2759"/>
<sequence>MSSFKNIALWGIGGENIGQHILSALLADGSYNITVIARASSKSTYGPSLPIIRVSDDLSHSSLVSALQNQDVVISAVGSAGIASQIKVAKAAVEAGVKRFIPSEYGFDNADVKNAELSPIFRPKHELEKELVELVKENPGFTWTALATGLWLDWALDVKFVDIDPEAHSVVYWDEGTQAPSMTTLPYSAQGVLQVLKHPDQFNNQRVFLEGFAASQKDVVAELEKQQGVKYTSTAIDGKAKVKEAMGILDKGFDLQAAFDTVKAELWRPEYKADFVASGKEPILERVVDMPKISLKDVVGEYVAAHK</sequence>
<accession>A0A1L7WPP5</accession>
<evidence type="ECO:0000259" key="3">
    <source>
        <dbReference type="Pfam" id="PF05368"/>
    </source>
</evidence>
<reference evidence="4 5" key="1">
    <citation type="submission" date="2016-03" db="EMBL/GenBank/DDBJ databases">
        <authorList>
            <person name="Ploux O."/>
        </authorList>
    </citation>
    <scope>NUCLEOTIDE SEQUENCE [LARGE SCALE GENOMIC DNA]</scope>
    <source>
        <strain evidence="4 5">UAMH 11012</strain>
    </source>
</reference>
<dbReference type="InterPro" id="IPR045312">
    <property type="entry name" value="PCBER-like"/>
</dbReference>
<dbReference type="CDD" id="cd05259">
    <property type="entry name" value="PCBER_SDR_a"/>
    <property type="match status" value="1"/>
</dbReference>
<evidence type="ECO:0000313" key="4">
    <source>
        <dbReference type="EMBL" id="CZR54742.1"/>
    </source>
</evidence>
<gene>
    <name evidence="4" type="ORF">PAC_04626</name>
</gene>
<dbReference type="InterPro" id="IPR036291">
    <property type="entry name" value="NAD(P)-bd_dom_sf"/>
</dbReference>
<dbReference type="EMBL" id="FJOG01000005">
    <property type="protein sequence ID" value="CZR54742.1"/>
    <property type="molecule type" value="Genomic_DNA"/>
</dbReference>
<dbReference type="GO" id="GO:0016491">
    <property type="term" value="F:oxidoreductase activity"/>
    <property type="evidence" value="ECO:0007669"/>
    <property type="project" value="UniProtKB-KW"/>
</dbReference>
<dbReference type="STRING" id="576137.A0A1L7WPP5"/>
<protein>
    <recommendedName>
        <fullName evidence="3">NmrA-like domain-containing protein</fullName>
    </recommendedName>
</protein>
<proteinExistence type="predicted"/>
<feature type="domain" description="NmrA-like" evidence="3">
    <location>
        <begin position="17"/>
        <end position="243"/>
    </location>
</feature>
<keyword evidence="2" id="KW-0560">Oxidoreductase</keyword>
<dbReference type="InterPro" id="IPR008030">
    <property type="entry name" value="NmrA-like"/>
</dbReference>
<keyword evidence="5" id="KW-1185">Reference proteome</keyword>
<evidence type="ECO:0000313" key="5">
    <source>
        <dbReference type="Proteomes" id="UP000184330"/>
    </source>
</evidence>
<organism evidence="4 5">
    <name type="scientific">Phialocephala subalpina</name>
    <dbReference type="NCBI Taxonomy" id="576137"/>
    <lineage>
        <taxon>Eukaryota</taxon>
        <taxon>Fungi</taxon>
        <taxon>Dikarya</taxon>
        <taxon>Ascomycota</taxon>
        <taxon>Pezizomycotina</taxon>
        <taxon>Leotiomycetes</taxon>
        <taxon>Helotiales</taxon>
        <taxon>Mollisiaceae</taxon>
        <taxon>Phialocephala</taxon>
        <taxon>Phialocephala fortinii species complex</taxon>
    </lineage>
</organism>
<dbReference type="PANTHER" id="PTHR47706:SF9">
    <property type="entry name" value="NMRA-LIKE DOMAIN-CONTAINING PROTEIN-RELATED"/>
    <property type="match status" value="1"/>
</dbReference>
<dbReference type="PANTHER" id="PTHR47706">
    <property type="entry name" value="NMRA-LIKE FAMILY PROTEIN"/>
    <property type="match status" value="1"/>
</dbReference>
<dbReference type="SUPFAM" id="SSF51735">
    <property type="entry name" value="NAD(P)-binding Rossmann-fold domains"/>
    <property type="match status" value="1"/>
</dbReference>
<dbReference type="InterPro" id="IPR051609">
    <property type="entry name" value="NmrA/Isoflavone_reductase-like"/>
</dbReference>
<dbReference type="Proteomes" id="UP000184330">
    <property type="component" value="Unassembled WGS sequence"/>
</dbReference>
<dbReference type="Gene3D" id="3.40.50.720">
    <property type="entry name" value="NAD(P)-binding Rossmann-like Domain"/>
    <property type="match status" value="1"/>
</dbReference>
<evidence type="ECO:0000256" key="2">
    <source>
        <dbReference type="ARBA" id="ARBA00023002"/>
    </source>
</evidence>
<keyword evidence="1" id="KW-0521">NADP</keyword>
<name>A0A1L7WPP5_9HELO</name>
<dbReference type="Pfam" id="PF05368">
    <property type="entry name" value="NmrA"/>
    <property type="match status" value="1"/>
</dbReference>